<evidence type="ECO:0000256" key="10">
    <source>
        <dbReference type="ARBA" id="ARBA00047317"/>
    </source>
</evidence>
<dbReference type="Pfam" id="PF00994">
    <property type="entry name" value="MoCF_biosynth"/>
    <property type="match status" value="1"/>
</dbReference>
<keyword evidence="7 11" id="KW-0479">Metal-binding</keyword>
<dbReference type="EMBL" id="SLXU01000003">
    <property type="protein sequence ID" value="TCP62011.1"/>
    <property type="molecule type" value="Genomic_DNA"/>
</dbReference>
<evidence type="ECO:0000256" key="7">
    <source>
        <dbReference type="ARBA" id="ARBA00022723"/>
    </source>
</evidence>
<dbReference type="CDD" id="cd00887">
    <property type="entry name" value="MoeA"/>
    <property type="match status" value="1"/>
</dbReference>
<dbReference type="GO" id="GO:0005829">
    <property type="term" value="C:cytosol"/>
    <property type="evidence" value="ECO:0007669"/>
    <property type="project" value="TreeGrafter"/>
</dbReference>
<dbReference type="EC" id="2.10.1.1" evidence="11"/>
<dbReference type="GO" id="GO:0006777">
    <property type="term" value="P:Mo-molybdopterin cofactor biosynthetic process"/>
    <property type="evidence" value="ECO:0007669"/>
    <property type="project" value="UniProtKB-UniRule"/>
</dbReference>
<keyword evidence="8 11" id="KW-0460">Magnesium</keyword>
<keyword evidence="6 11" id="KW-0808">Transferase</keyword>
<dbReference type="Gene3D" id="2.170.190.11">
    <property type="entry name" value="Molybdopterin biosynthesis moea protein, domain 3"/>
    <property type="match status" value="1"/>
</dbReference>
<dbReference type="InterPro" id="IPR005110">
    <property type="entry name" value="MoeA_linker/N"/>
</dbReference>
<dbReference type="PANTHER" id="PTHR10192:SF5">
    <property type="entry name" value="GEPHYRIN"/>
    <property type="match status" value="1"/>
</dbReference>
<dbReference type="InterPro" id="IPR036425">
    <property type="entry name" value="MoaB/Mog-like_dom_sf"/>
</dbReference>
<keyword evidence="9 11" id="KW-0501">Molybdenum cofactor biosynthesis</keyword>
<evidence type="ECO:0000313" key="13">
    <source>
        <dbReference type="EMBL" id="TCP62011.1"/>
    </source>
</evidence>
<reference evidence="13 14" key="1">
    <citation type="submission" date="2019-03" db="EMBL/GenBank/DDBJ databases">
        <title>Genomic Encyclopedia of Type Strains, Phase IV (KMG-IV): sequencing the most valuable type-strain genomes for metagenomic binning, comparative biology and taxonomic classification.</title>
        <authorList>
            <person name="Goeker M."/>
        </authorList>
    </citation>
    <scope>NUCLEOTIDE SEQUENCE [LARGE SCALE GENOMIC DNA]</scope>
    <source>
        <strain evidence="13 14">DSM 24766</strain>
    </source>
</reference>
<evidence type="ECO:0000313" key="14">
    <source>
        <dbReference type="Proteomes" id="UP000295050"/>
    </source>
</evidence>
<dbReference type="Proteomes" id="UP000295050">
    <property type="component" value="Unassembled WGS sequence"/>
</dbReference>
<sequence>MISVAQALAHIFDLVAPLPGEEVALAEAAGRVLATPVIARRDQPPFPASAMDGYAVTGADARPGALLRVIGTSAAGRRFDGSLGPGQAVRIFTGAPVPPGAERVVIQENVTRDGDTITLGDPLDASTHIRRRGADFAVGERLVAPRRLSPADLALAAAMNVPGLTVHRRPEVAIIATGDELVMPGESPGPDQIIASNGFALKAMVEAEGATARLLPIARDTEASLKTVFALAEGADLVLTIGGASVGDHDLVGQVAAELGLEQMFYKVAMRPGKPLMAGRMGGAAMIGLPGNPVSALVCAQVFVLPALRAMQGLPAVPAPRVTGILASDLPANGPREHYMRARLSGGRLAPFEYQDSALLTVLSQARALVIRPPDDGPRKTGDKVEYLPL</sequence>
<dbReference type="SUPFAM" id="SSF63882">
    <property type="entry name" value="MoeA N-terminal region -like"/>
    <property type="match status" value="1"/>
</dbReference>
<name>A0A4R2RQA5_9RHOB</name>
<accession>A0A4R2RQA5</accession>
<comment type="catalytic activity">
    <reaction evidence="10">
        <text>adenylyl-molybdopterin + molybdate = Mo-molybdopterin + AMP + H(+)</text>
        <dbReference type="Rhea" id="RHEA:35047"/>
        <dbReference type="ChEBI" id="CHEBI:15378"/>
        <dbReference type="ChEBI" id="CHEBI:36264"/>
        <dbReference type="ChEBI" id="CHEBI:62727"/>
        <dbReference type="ChEBI" id="CHEBI:71302"/>
        <dbReference type="ChEBI" id="CHEBI:456215"/>
        <dbReference type="EC" id="2.10.1.1"/>
    </reaction>
</comment>
<evidence type="ECO:0000259" key="12">
    <source>
        <dbReference type="SMART" id="SM00852"/>
    </source>
</evidence>
<dbReference type="SUPFAM" id="SSF63867">
    <property type="entry name" value="MoeA C-terminal domain-like"/>
    <property type="match status" value="1"/>
</dbReference>
<dbReference type="InterPro" id="IPR005111">
    <property type="entry name" value="MoeA_C_domain_IV"/>
</dbReference>
<comment type="similarity">
    <text evidence="4 11">Belongs to the MoeA family.</text>
</comment>
<dbReference type="InterPro" id="IPR001453">
    <property type="entry name" value="MoaB/Mog_dom"/>
</dbReference>
<dbReference type="PANTHER" id="PTHR10192">
    <property type="entry name" value="MOLYBDOPTERIN BIOSYNTHESIS PROTEIN"/>
    <property type="match status" value="1"/>
</dbReference>
<dbReference type="OrthoDB" id="9804758at2"/>
<keyword evidence="5 11" id="KW-0500">Molybdenum</keyword>
<comment type="function">
    <text evidence="2 11">Catalyzes the insertion of molybdate into adenylated molybdopterin with the concomitant release of AMP.</text>
</comment>
<dbReference type="Gene3D" id="3.40.980.10">
    <property type="entry name" value="MoaB/Mog-like domain"/>
    <property type="match status" value="1"/>
</dbReference>
<dbReference type="AlphaFoldDB" id="A0A4R2RQA5"/>
<dbReference type="Pfam" id="PF03453">
    <property type="entry name" value="MoeA_N"/>
    <property type="match status" value="1"/>
</dbReference>
<evidence type="ECO:0000256" key="11">
    <source>
        <dbReference type="RuleBase" id="RU365090"/>
    </source>
</evidence>
<evidence type="ECO:0000256" key="3">
    <source>
        <dbReference type="ARBA" id="ARBA00005046"/>
    </source>
</evidence>
<comment type="cofactor">
    <cofactor evidence="1 11">
        <name>Mg(2+)</name>
        <dbReference type="ChEBI" id="CHEBI:18420"/>
    </cofactor>
</comment>
<organism evidence="13 14">
    <name type="scientific">Rhodovulum bhavnagarense</name>
    <dbReference type="NCBI Taxonomy" id="992286"/>
    <lineage>
        <taxon>Bacteria</taxon>
        <taxon>Pseudomonadati</taxon>
        <taxon>Pseudomonadota</taxon>
        <taxon>Alphaproteobacteria</taxon>
        <taxon>Rhodobacterales</taxon>
        <taxon>Paracoccaceae</taxon>
        <taxon>Rhodovulum</taxon>
    </lineage>
</organism>
<proteinExistence type="inferred from homology"/>
<dbReference type="UniPathway" id="UPA00344"/>
<evidence type="ECO:0000256" key="1">
    <source>
        <dbReference type="ARBA" id="ARBA00001946"/>
    </source>
</evidence>
<keyword evidence="14" id="KW-1185">Reference proteome</keyword>
<dbReference type="Gene3D" id="3.90.105.10">
    <property type="entry name" value="Molybdopterin biosynthesis moea protein, domain 2"/>
    <property type="match status" value="1"/>
</dbReference>
<comment type="caution">
    <text evidence="13">The sequence shown here is derived from an EMBL/GenBank/DDBJ whole genome shotgun (WGS) entry which is preliminary data.</text>
</comment>
<dbReference type="SMART" id="SM00852">
    <property type="entry name" value="MoCF_biosynth"/>
    <property type="match status" value="1"/>
</dbReference>
<dbReference type="InterPro" id="IPR038987">
    <property type="entry name" value="MoeA-like"/>
</dbReference>
<dbReference type="Gene3D" id="2.40.340.10">
    <property type="entry name" value="MoeA, C-terminal, domain IV"/>
    <property type="match status" value="1"/>
</dbReference>
<evidence type="ECO:0000256" key="4">
    <source>
        <dbReference type="ARBA" id="ARBA00010763"/>
    </source>
</evidence>
<dbReference type="InterPro" id="IPR036688">
    <property type="entry name" value="MoeA_C_domain_IV_sf"/>
</dbReference>
<dbReference type="RefSeq" id="WP_132950870.1">
    <property type="nucleotide sequence ID" value="NZ_SLXU01000003.1"/>
</dbReference>
<dbReference type="NCBIfam" id="TIGR00177">
    <property type="entry name" value="molyb_syn"/>
    <property type="match status" value="1"/>
</dbReference>
<feature type="domain" description="MoaB/Mog" evidence="12">
    <location>
        <begin position="173"/>
        <end position="310"/>
    </location>
</feature>
<comment type="pathway">
    <text evidence="3 11">Cofactor biosynthesis; molybdopterin biosynthesis.</text>
</comment>
<dbReference type="Pfam" id="PF03454">
    <property type="entry name" value="MoeA_C"/>
    <property type="match status" value="1"/>
</dbReference>
<dbReference type="FunFam" id="3.40.980.10:FF:000004">
    <property type="entry name" value="Molybdopterin molybdenumtransferase"/>
    <property type="match status" value="1"/>
</dbReference>
<dbReference type="GO" id="GO:0061599">
    <property type="term" value="F:molybdopterin molybdotransferase activity"/>
    <property type="evidence" value="ECO:0007669"/>
    <property type="project" value="UniProtKB-UniRule"/>
</dbReference>
<dbReference type="SUPFAM" id="SSF53218">
    <property type="entry name" value="Molybdenum cofactor biosynthesis proteins"/>
    <property type="match status" value="1"/>
</dbReference>
<evidence type="ECO:0000256" key="5">
    <source>
        <dbReference type="ARBA" id="ARBA00022505"/>
    </source>
</evidence>
<evidence type="ECO:0000256" key="6">
    <source>
        <dbReference type="ARBA" id="ARBA00022679"/>
    </source>
</evidence>
<dbReference type="NCBIfam" id="NF045515">
    <property type="entry name" value="Glp_gephyrin"/>
    <property type="match status" value="1"/>
</dbReference>
<evidence type="ECO:0000256" key="9">
    <source>
        <dbReference type="ARBA" id="ARBA00023150"/>
    </source>
</evidence>
<protein>
    <recommendedName>
        <fullName evidence="11">Molybdopterin molybdenumtransferase</fullName>
        <ecNumber evidence="11">2.10.1.1</ecNumber>
    </recommendedName>
</protein>
<evidence type="ECO:0000256" key="2">
    <source>
        <dbReference type="ARBA" id="ARBA00002901"/>
    </source>
</evidence>
<gene>
    <name evidence="13" type="ORF">EV663_103199</name>
</gene>
<dbReference type="InterPro" id="IPR036135">
    <property type="entry name" value="MoeA_linker/N_sf"/>
</dbReference>
<dbReference type="GO" id="GO:0046872">
    <property type="term" value="F:metal ion binding"/>
    <property type="evidence" value="ECO:0007669"/>
    <property type="project" value="UniProtKB-UniRule"/>
</dbReference>
<evidence type="ECO:0000256" key="8">
    <source>
        <dbReference type="ARBA" id="ARBA00022842"/>
    </source>
</evidence>